<evidence type="ECO:0000313" key="1">
    <source>
        <dbReference type="EMBL" id="KAK9265782.1"/>
    </source>
</evidence>
<accession>A0AAP0QXV7</accession>
<evidence type="ECO:0000313" key="2">
    <source>
        <dbReference type="Proteomes" id="UP001415857"/>
    </source>
</evidence>
<proteinExistence type="predicted"/>
<protein>
    <submittedName>
        <fullName evidence="1">Uncharacterized protein</fullName>
    </submittedName>
</protein>
<gene>
    <name evidence="1" type="ORF">L1049_001707</name>
</gene>
<comment type="caution">
    <text evidence="1">The sequence shown here is derived from an EMBL/GenBank/DDBJ whole genome shotgun (WGS) entry which is preliminary data.</text>
</comment>
<organism evidence="1 2">
    <name type="scientific">Liquidambar formosana</name>
    <name type="common">Formosan gum</name>
    <dbReference type="NCBI Taxonomy" id="63359"/>
    <lineage>
        <taxon>Eukaryota</taxon>
        <taxon>Viridiplantae</taxon>
        <taxon>Streptophyta</taxon>
        <taxon>Embryophyta</taxon>
        <taxon>Tracheophyta</taxon>
        <taxon>Spermatophyta</taxon>
        <taxon>Magnoliopsida</taxon>
        <taxon>eudicotyledons</taxon>
        <taxon>Gunneridae</taxon>
        <taxon>Pentapetalae</taxon>
        <taxon>Saxifragales</taxon>
        <taxon>Altingiaceae</taxon>
        <taxon>Liquidambar</taxon>
    </lineage>
</organism>
<sequence>MATKRAELQIPNSTIPQVIGKFVARLTGRLREWWIVLDYSPEAFIAIGYSPSAFDIDESDDALNIQTLLPIEPLEILPSHPIPIAQVQIVLEPYAQPISVIALFNTSASAIIMNLKVLSPHFWLPHHQMFHAVNKETFLIDKISKHILIRVFPHLVLKHQVLGSSLTGKELLIGFDLFHRIPNLR</sequence>
<keyword evidence="2" id="KW-1185">Reference proteome</keyword>
<dbReference type="Proteomes" id="UP001415857">
    <property type="component" value="Unassembled WGS sequence"/>
</dbReference>
<dbReference type="AlphaFoldDB" id="A0AAP0QXV7"/>
<reference evidence="1 2" key="1">
    <citation type="journal article" date="2024" name="Plant J.">
        <title>Genome sequences and population genomics reveal climatic adaptation and genomic divergence between two closely related sweetgum species.</title>
        <authorList>
            <person name="Xu W.Q."/>
            <person name="Ren C.Q."/>
            <person name="Zhang X.Y."/>
            <person name="Comes H.P."/>
            <person name="Liu X.H."/>
            <person name="Li Y.G."/>
            <person name="Kettle C.J."/>
            <person name="Jalonen R."/>
            <person name="Gaisberger H."/>
            <person name="Ma Y.Z."/>
            <person name="Qiu Y.X."/>
        </authorList>
    </citation>
    <scope>NUCLEOTIDE SEQUENCE [LARGE SCALE GENOMIC DNA]</scope>
    <source>
        <strain evidence="1">Hangzhou</strain>
    </source>
</reference>
<dbReference type="EMBL" id="JBBPBK010000312">
    <property type="protein sequence ID" value="KAK9265782.1"/>
    <property type="molecule type" value="Genomic_DNA"/>
</dbReference>
<name>A0AAP0QXV7_LIQFO</name>